<keyword evidence="1" id="KW-0472">Membrane</keyword>
<keyword evidence="3" id="KW-1185">Reference proteome</keyword>
<dbReference type="Proteomes" id="UP001595912">
    <property type="component" value="Unassembled WGS sequence"/>
</dbReference>
<protein>
    <recommendedName>
        <fullName evidence="4">CARDB domain-containing protein</fullName>
    </recommendedName>
</protein>
<reference evidence="3" key="1">
    <citation type="journal article" date="2019" name="Int. J. Syst. Evol. Microbiol.">
        <title>The Global Catalogue of Microorganisms (GCM) 10K type strain sequencing project: providing services to taxonomists for standard genome sequencing and annotation.</title>
        <authorList>
            <consortium name="The Broad Institute Genomics Platform"/>
            <consortium name="The Broad Institute Genome Sequencing Center for Infectious Disease"/>
            <person name="Wu L."/>
            <person name="Ma J."/>
        </authorList>
    </citation>
    <scope>NUCLEOTIDE SEQUENCE [LARGE SCALE GENOMIC DNA]</scope>
    <source>
        <strain evidence="3">CGMCC 4.7152</strain>
    </source>
</reference>
<keyword evidence="1" id="KW-0812">Transmembrane</keyword>
<comment type="caution">
    <text evidence="2">The sequence shown here is derived from an EMBL/GenBank/DDBJ whole genome shotgun (WGS) entry which is preliminary data.</text>
</comment>
<evidence type="ECO:0000313" key="2">
    <source>
        <dbReference type="EMBL" id="MFC5004745.1"/>
    </source>
</evidence>
<evidence type="ECO:0000256" key="1">
    <source>
        <dbReference type="SAM" id="Phobius"/>
    </source>
</evidence>
<sequence length="371" mass="38834">MSDLRDPLIDAFADLRGGVAPHVTTPGPADLYRRLDTRHRRGKVAAAAVVALAVAGTFAVLRAGLGGDDTSGVGTQTGNTETSLEQLAESTLDLPAWRGDAAANACASGPTRFSGGAYRGPNGTVTIQQVTDVDVDHDGVKEAVIHLNCTIQDAVAFQVVAVRLDGSGALRTVGQVAAQDGDLRAVCSVQATVGGAVKLLVSDDARPDACTRPPSNQIVTHWRTYTWDGGTFRQTAGPTTFPQLPTGIDLAVRASELTFTDLGGGLRRGTMTVTVRNNSMIEAPGWWVYLPVPRNAVVTGGYGCVYLSPGDTAAALCIGLPLRAGAELALTITIDVPANVDWPQRVVQVWPPDDYTDSSVGNNDTEYTVSP</sequence>
<dbReference type="EMBL" id="JBHSIU010000066">
    <property type="protein sequence ID" value="MFC5004745.1"/>
    <property type="molecule type" value="Genomic_DNA"/>
</dbReference>
<feature type="transmembrane region" description="Helical" evidence="1">
    <location>
        <begin position="44"/>
        <end position="65"/>
    </location>
</feature>
<organism evidence="2 3">
    <name type="scientific">Dactylosporangium cerinum</name>
    <dbReference type="NCBI Taxonomy" id="1434730"/>
    <lineage>
        <taxon>Bacteria</taxon>
        <taxon>Bacillati</taxon>
        <taxon>Actinomycetota</taxon>
        <taxon>Actinomycetes</taxon>
        <taxon>Micromonosporales</taxon>
        <taxon>Micromonosporaceae</taxon>
        <taxon>Dactylosporangium</taxon>
    </lineage>
</organism>
<gene>
    <name evidence="2" type="ORF">ACFPIJ_43830</name>
</gene>
<evidence type="ECO:0008006" key="4">
    <source>
        <dbReference type="Google" id="ProtNLM"/>
    </source>
</evidence>
<dbReference type="RefSeq" id="WP_380124918.1">
    <property type="nucleotide sequence ID" value="NZ_JBHSIU010000066.1"/>
</dbReference>
<name>A0ABV9W9V6_9ACTN</name>
<keyword evidence="1" id="KW-1133">Transmembrane helix</keyword>
<evidence type="ECO:0000313" key="3">
    <source>
        <dbReference type="Proteomes" id="UP001595912"/>
    </source>
</evidence>
<proteinExistence type="predicted"/>
<accession>A0ABV9W9V6</accession>